<name>A0ABQ8SQM6_PERAM</name>
<dbReference type="EMBL" id="JAJSOF020000023">
    <property type="protein sequence ID" value="KAJ4436218.1"/>
    <property type="molecule type" value="Genomic_DNA"/>
</dbReference>
<dbReference type="Proteomes" id="UP001148838">
    <property type="component" value="Unassembled WGS sequence"/>
</dbReference>
<gene>
    <name evidence="1" type="ORF">ANN_18848</name>
</gene>
<reference evidence="1 2" key="1">
    <citation type="journal article" date="2022" name="Allergy">
        <title>Genome assembly and annotation of Periplaneta americana reveal a comprehensive cockroach allergen profile.</title>
        <authorList>
            <person name="Wang L."/>
            <person name="Xiong Q."/>
            <person name="Saelim N."/>
            <person name="Wang L."/>
            <person name="Nong W."/>
            <person name="Wan A.T."/>
            <person name="Shi M."/>
            <person name="Liu X."/>
            <person name="Cao Q."/>
            <person name="Hui J.H.L."/>
            <person name="Sookrung N."/>
            <person name="Leung T.F."/>
            <person name="Tungtrongchitr A."/>
            <person name="Tsui S.K.W."/>
        </authorList>
    </citation>
    <scope>NUCLEOTIDE SEQUENCE [LARGE SCALE GENOMIC DNA]</scope>
    <source>
        <strain evidence="1">PWHHKU_190912</strain>
    </source>
</reference>
<keyword evidence="2" id="KW-1185">Reference proteome</keyword>
<protein>
    <submittedName>
        <fullName evidence="1">Uncharacterized protein</fullName>
    </submittedName>
</protein>
<proteinExistence type="predicted"/>
<sequence>MAGLCEGGNEPLGSLKAICNSFQFQELGCKNCKDFQSVYNRVKKYYAIKCQQHNLSAVRYLTFDPSGKYLYLSTNIIVEG</sequence>
<evidence type="ECO:0000313" key="1">
    <source>
        <dbReference type="EMBL" id="KAJ4436218.1"/>
    </source>
</evidence>
<comment type="caution">
    <text evidence="1">The sequence shown here is derived from an EMBL/GenBank/DDBJ whole genome shotgun (WGS) entry which is preliminary data.</text>
</comment>
<evidence type="ECO:0000313" key="2">
    <source>
        <dbReference type="Proteomes" id="UP001148838"/>
    </source>
</evidence>
<organism evidence="1 2">
    <name type="scientific">Periplaneta americana</name>
    <name type="common">American cockroach</name>
    <name type="synonym">Blatta americana</name>
    <dbReference type="NCBI Taxonomy" id="6978"/>
    <lineage>
        <taxon>Eukaryota</taxon>
        <taxon>Metazoa</taxon>
        <taxon>Ecdysozoa</taxon>
        <taxon>Arthropoda</taxon>
        <taxon>Hexapoda</taxon>
        <taxon>Insecta</taxon>
        <taxon>Pterygota</taxon>
        <taxon>Neoptera</taxon>
        <taxon>Polyneoptera</taxon>
        <taxon>Dictyoptera</taxon>
        <taxon>Blattodea</taxon>
        <taxon>Blattoidea</taxon>
        <taxon>Blattidae</taxon>
        <taxon>Blattinae</taxon>
        <taxon>Periplaneta</taxon>
    </lineage>
</organism>
<accession>A0ABQ8SQM6</accession>